<dbReference type="AlphaFoldDB" id="A0A6D2HZY2"/>
<sequence>MELGTRLSGKLTAEEEMLCRFELSTMNAAGIVKRPLFRRFSQGDLLELWRYDSPFCCVFTGFRWQPDVIVLCSSLTRPDAHDHWFGGPRGRIGELFHQEVSANEDSSPAMRTMKWRIRQLSLASNASLKLCISKPRPPELLDFFIFVQEVQLIFCTPGVWSHQKRVRADWIRLQRLTGILKHDIE</sequence>
<proteinExistence type="predicted"/>
<dbReference type="EMBL" id="CACVBM020000654">
    <property type="protein sequence ID" value="CAA7021814.1"/>
    <property type="molecule type" value="Genomic_DNA"/>
</dbReference>
<evidence type="ECO:0000313" key="2">
    <source>
        <dbReference type="Proteomes" id="UP000467841"/>
    </source>
</evidence>
<name>A0A6D2HZY2_9BRAS</name>
<comment type="caution">
    <text evidence="1">The sequence shown here is derived from an EMBL/GenBank/DDBJ whole genome shotgun (WGS) entry which is preliminary data.</text>
</comment>
<keyword evidence="2" id="KW-1185">Reference proteome</keyword>
<organism evidence="1 2">
    <name type="scientific">Microthlaspi erraticum</name>
    <dbReference type="NCBI Taxonomy" id="1685480"/>
    <lineage>
        <taxon>Eukaryota</taxon>
        <taxon>Viridiplantae</taxon>
        <taxon>Streptophyta</taxon>
        <taxon>Embryophyta</taxon>
        <taxon>Tracheophyta</taxon>
        <taxon>Spermatophyta</taxon>
        <taxon>Magnoliopsida</taxon>
        <taxon>eudicotyledons</taxon>
        <taxon>Gunneridae</taxon>
        <taxon>Pentapetalae</taxon>
        <taxon>rosids</taxon>
        <taxon>malvids</taxon>
        <taxon>Brassicales</taxon>
        <taxon>Brassicaceae</taxon>
        <taxon>Coluteocarpeae</taxon>
        <taxon>Microthlaspi</taxon>
    </lineage>
</organism>
<accession>A0A6D2HZY2</accession>
<gene>
    <name evidence="1" type="ORF">MERR_LOCUS9049</name>
</gene>
<reference evidence="1" key="1">
    <citation type="submission" date="2020-01" db="EMBL/GenBank/DDBJ databases">
        <authorList>
            <person name="Mishra B."/>
        </authorList>
    </citation>
    <scope>NUCLEOTIDE SEQUENCE [LARGE SCALE GENOMIC DNA]</scope>
</reference>
<protein>
    <submittedName>
        <fullName evidence="1">Uncharacterized protein</fullName>
    </submittedName>
</protein>
<dbReference type="Proteomes" id="UP000467841">
    <property type="component" value="Unassembled WGS sequence"/>
</dbReference>
<evidence type="ECO:0000313" key="1">
    <source>
        <dbReference type="EMBL" id="CAA7021814.1"/>
    </source>
</evidence>